<comment type="caution">
    <text evidence="14">The sequence shown here is derived from an EMBL/GenBank/DDBJ whole genome shotgun (WGS) entry which is preliminary data.</text>
</comment>
<dbReference type="InterPro" id="IPR011611">
    <property type="entry name" value="PfkB_dom"/>
</dbReference>
<dbReference type="PRINTS" id="PR00990">
    <property type="entry name" value="RIBOKINASE"/>
</dbReference>
<comment type="subcellular location">
    <subcellularLocation>
        <location evidence="12">Cytoplasm</location>
    </subcellularLocation>
</comment>
<dbReference type="OrthoDB" id="9775849at2"/>
<evidence type="ECO:0000313" key="14">
    <source>
        <dbReference type="EMBL" id="KMW11303.1"/>
    </source>
</evidence>
<keyword evidence="9 12" id="KW-0460">Magnesium</keyword>
<feature type="binding site" evidence="12">
    <location>
        <begin position="251"/>
        <end position="252"/>
    </location>
    <ligand>
        <name>ATP</name>
        <dbReference type="ChEBI" id="CHEBI:30616"/>
    </ligand>
</feature>
<comment type="catalytic activity">
    <reaction evidence="12">
        <text>D-ribose + ATP = D-ribose 5-phosphate + ADP + H(+)</text>
        <dbReference type="Rhea" id="RHEA:13697"/>
        <dbReference type="ChEBI" id="CHEBI:15378"/>
        <dbReference type="ChEBI" id="CHEBI:30616"/>
        <dbReference type="ChEBI" id="CHEBI:47013"/>
        <dbReference type="ChEBI" id="CHEBI:78346"/>
        <dbReference type="ChEBI" id="CHEBI:456216"/>
        <dbReference type="EC" id="2.7.1.15"/>
    </reaction>
</comment>
<feature type="binding site" evidence="12">
    <location>
        <begin position="40"/>
        <end position="44"/>
    </location>
    <ligand>
        <name>substrate</name>
    </ligand>
</feature>
<evidence type="ECO:0000256" key="1">
    <source>
        <dbReference type="ARBA" id="ARBA00005380"/>
    </source>
</evidence>
<feature type="domain" description="Carbohydrate kinase PfkB" evidence="13">
    <location>
        <begin position="4"/>
        <end position="294"/>
    </location>
</feature>
<feature type="binding site" evidence="12">
    <location>
        <begin position="220"/>
        <end position="225"/>
    </location>
    <ligand>
        <name>ATP</name>
        <dbReference type="ChEBI" id="CHEBI:30616"/>
    </ligand>
</feature>
<evidence type="ECO:0000259" key="13">
    <source>
        <dbReference type="Pfam" id="PF00294"/>
    </source>
</evidence>
<evidence type="ECO:0000256" key="10">
    <source>
        <dbReference type="ARBA" id="ARBA00022958"/>
    </source>
</evidence>
<keyword evidence="12" id="KW-0963">Cytoplasm</keyword>
<evidence type="ECO:0000256" key="11">
    <source>
        <dbReference type="ARBA" id="ARBA00023277"/>
    </source>
</evidence>
<evidence type="ECO:0000256" key="3">
    <source>
        <dbReference type="ARBA" id="ARBA00016943"/>
    </source>
</evidence>
<dbReference type="GeneID" id="93163143"/>
<comment type="caution">
    <text evidence="12">Lacks conserved residue(s) required for the propagation of feature annotation.</text>
</comment>
<protein>
    <recommendedName>
        <fullName evidence="3 12">Ribokinase</fullName>
        <shortName evidence="12">RK</shortName>
        <ecNumber evidence="2 12">2.7.1.15</ecNumber>
    </recommendedName>
</protein>
<keyword evidence="4 12" id="KW-0808">Transferase</keyword>
<dbReference type="InterPro" id="IPR002173">
    <property type="entry name" value="Carboh/pur_kinase_PfkB_CS"/>
</dbReference>
<reference evidence="14 15" key="1">
    <citation type="submission" date="2011-04" db="EMBL/GenBank/DDBJ databases">
        <title>The Genome Sequence of Clostridium citroniae WAL-19142.</title>
        <authorList>
            <consortium name="The Broad Institute Genome Sequencing Platform"/>
            <person name="Earl A."/>
            <person name="Ward D."/>
            <person name="Feldgarden M."/>
            <person name="Gevers D."/>
            <person name="Warren Y.A."/>
            <person name="Tyrrell K.L."/>
            <person name="Citron D.M."/>
            <person name="Goldstein E.J."/>
            <person name="Daigneault M."/>
            <person name="Allen-Vercoe E."/>
            <person name="Young S.K."/>
            <person name="Zeng Q."/>
            <person name="Gargeya S."/>
            <person name="Fitzgerald M."/>
            <person name="Haas B."/>
            <person name="Abouelleil A."/>
            <person name="Alvarado L."/>
            <person name="Arachchi H.M."/>
            <person name="Berlin A."/>
            <person name="Brown A."/>
            <person name="Chapman S.B."/>
            <person name="Chen Z."/>
            <person name="Dunbar C."/>
            <person name="Freedman E."/>
            <person name="Gearin G."/>
            <person name="Gellesch M."/>
            <person name="Goldberg J."/>
            <person name="Griggs A."/>
            <person name="Gujja S."/>
            <person name="Heilman E.R."/>
            <person name="Heiman D."/>
            <person name="Howarth C."/>
            <person name="Larson L."/>
            <person name="Lui A."/>
            <person name="MacDonald P.J."/>
            <person name="Mehta T."/>
            <person name="Montmayeur A."/>
            <person name="Murphy C."/>
            <person name="Neiman D."/>
            <person name="Pearson M."/>
            <person name="Priest M."/>
            <person name="Roberts A."/>
            <person name="Saif S."/>
            <person name="Shea T."/>
            <person name="Shenoy N."/>
            <person name="Sisk P."/>
            <person name="Stolte C."/>
            <person name="Sykes S."/>
            <person name="White J."/>
            <person name="Yandava C."/>
            <person name="Wortman J."/>
            <person name="Nusbaum C."/>
            <person name="Birren B."/>
        </authorList>
    </citation>
    <scope>NUCLEOTIDE SEQUENCE [LARGE SCALE GENOMIC DNA]</scope>
    <source>
        <strain evidence="14 15">WAL-19142</strain>
    </source>
</reference>
<dbReference type="PANTHER" id="PTHR10584:SF166">
    <property type="entry name" value="RIBOKINASE"/>
    <property type="match status" value="1"/>
</dbReference>
<feature type="binding site" evidence="12">
    <location>
        <position position="184"/>
    </location>
    <ligand>
        <name>ATP</name>
        <dbReference type="ChEBI" id="CHEBI:30616"/>
    </ligand>
</feature>
<evidence type="ECO:0000256" key="7">
    <source>
        <dbReference type="ARBA" id="ARBA00022777"/>
    </source>
</evidence>
<dbReference type="PATRIC" id="fig|742734.4.peg.629"/>
<organism evidence="14 15">
    <name type="scientific">[Clostridium] citroniae WAL-19142</name>
    <dbReference type="NCBI Taxonomy" id="742734"/>
    <lineage>
        <taxon>Bacteria</taxon>
        <taxon>Bacillati</taxon>
        <taxon>Bacillota</taxon>
        <taxon>Clostridia</taxon>
        <taxon>Lachnospirales</taxon>
        <taxon>Lachnospiraceae</taxon>
        <taxon>Enterocloster</taxon>
    </lineage>
</organism>
<feature type="binding site" evidence="12">
    <location>
        <position position="248"/>
    </location>
    <ligand>
        <name>K(+)</name>
        <dbReference type="ChEBI" id="CHEBI:29103"/>
    </ligand>
</feature>
<evidence type="ECO:0000256" key="4">
    <source>
        <dbReference type="ARBA" id="ARBA00022679"/>
    </source>
</evidence>
<dbReference type="GO" id="GO:0005737">
    <property type="term" value="C:cytoplasm"/>
    <property type="evidence" value="ECO:0007669"/>
    <property type="project" value="UniProtKB-SubCell"/>
</dbReference>
<feature type="binding site" evidence="12">
    <location>
        <position position="282"/>
    </location>
    <ligand>
        <name>K(+)</name>
        <dbReference type="ChEBI" id="CHEBI:29103"/>
    </ligand>
</feature>
<dbReference type="SUPFAM" id="SSF53613">
    <property type="entry name" value="Ribokinase-like"/>
    <property type="match status" value="1"/>
</dbReference>
<feature type="binding site" evidence="12">
    <location>
        <position position="252"/>
    </location>
    <ligand>
        <name>substrate</name>
    </ligand>
</feature>
<feature type="active site" description="Proton acceptor" evidence="12">
    <location>
        <position position="252"/>
    </location>
</feature>
<dbReference type="GO" id="GO:0019303">
    <property type="term" value="P:D-ribose catabolic process"/>
    <property type="evidence" value="ECO:0007669"/>
    <property type="project" value="UniProtKB-UniRule"/>
</dbReference>
<keyword evidence="6 12" id="KW-0547">Nucleotide-binding</keyword>
<dbReference type="InterPro" id="IPR029056">
    <property type="entry name" value="Ribokinase-like"/>
</dbReference>
<evidence type="ECO:0000256" key="8">
    <source>
        <dbReference type="ARBA" id="ARBA00022840"/>
    </source>
</evidence>
<dbReference type="Gene3D" id="3.40.1190.20">
    <property type="match status" value="1"/>
</dbReference>
<dbReference type="PANTHER" id="PTHR10584">
    <property type="entry name" value="SUGAR KINASE"/>
    <property type="match status" value="1"/>
</dbReference>
<proteinExistence type="inferred from homology"/>
<evidence type="ECO:0000256" key="6">
    <source>
        <dbReference type="ARBA" id="ARBA00022741"/>
    </source>
</evidence>
<comment type="function">
    <text evidence="12">Catalyzes the phosphorylation of ribose at O-5 in a reaction requiring ATP and magnesium. The resulting D-ribose-5-phosphate can then be used either for sythesis of nucleotides, histidine, and tryptophan, or as a component of the pentose phosphate pathway.</text>
</comment>
<evidence type="ECO:0000256" key="12">
    <source>
        <dbReference type="HAMAP-Rule" id="MF_01987"/>
    </source>
</evidence>
<keyword evidence="5 12" id="KW-0479">Metal-binding</keyword>
<name>A0A0J9BDP2_9FIRM</name>
<dbReference type="EC" id="2.7.1.15" evidence="2 12"/>
<dbReference type="GO" id="GO:0004747">
    <property type="term" value="F:ribokinase activity"/>
    <property type="evidence" value="ECO:0007669"/>
    <property type="project" value="UniProtKB-UniRule"/>
</dbReference>
<evidence type="ECO:0000313" key="15">
    <source>
        <dbReference type="Proteomes" id="UP000037392"/>
    </source>
</evidence>
<comment type="subunit">
    <text evidence="12">Homodimer.</text>
</comment>
<keyword evidence="8 12" id="KW-0067">ATP-binding</keyword>
<dbReference type="HAMAP" id="MF_01987">
    <property type="entry name" value="Ribokinase"/>
    <property type="match status" value="1"/>
</dbReference>
<evidence type="ECO:0000256" key="9">
    <source>
        <dbReference type="ARBA" id="ARBA00022842"/>
    </source>
</evidence>
<dbReference type="UniPathway" id="UPA00916">
    <property type="reaction ID" value="UER00889"/>
</dbReference>
<dbReference type="GO" id="GO:0005524">
    <property type="term" value="F:ATP binding"/>
    <property type="evidence" value="ECO:0007669"/>
    <property type="project" value="UniProtKB-UniRule"/>
</dbReference>
<feature type="binding site" evidence="12">
    <location>
        <position position="291"/>
    </location>
    <ligand>
        <name>K(+)</name>
        <dbReference type="ChEBI" id="CHEBI:29103"/>
    </ligand>
</feature>
<dbReference type="Proteomes" id="UP000037392">
    <property type="component" value="Unassembled WGS sequence"/>
</dbReference>
<keyword evidence="7 12" id="KW-0418">Kinase</keyword>
<keyword evidence="11 12" id="KW-0119">Carbohydrate metabolism</keyword>
<dbReference type="Pfam" id="PF00294">
    <property type="entry name" value="PfkB"/>
    <property type="match status" value="1"/>
</dbReference>
<dbReference type="InterPro" id="IPR002139">
    <property type="entry name" value="Ribo/fructo_kinase"/>
</dbReference>
<dbReference type="EMBL" id="ADLK01000056">
    <property type="protein sequence ID" value="KMW11303.1"/>
    <property type="molecule type" value="Genomic_DNA"/>
</dbReference>
<gene>
    <name evidence="12" type="primary">rbsK</name>
    <name evidence="14" type="ORF">HMPREF9470_00590</name>
</gene>
<dbReference type="AlphaFoldDB" id="A0A0J9BDP2"/>
<feature type="binding site" evidence="12">
    <location>
        <position position="140"/>
    </location>
    <ligand>
        <name>substrate</name>
    </ligand>
</feature>
<comment type="similarity">
    <text evidence="1">Belongs to the carbohydrate kinase pfkB family.</text>
</comment>
<keyword evidence="10 12" id="KW-0630">Potassium</keyword>
<dbReference type="InterPro" id="IPR011877">
    <property type="entry name" value="Ribokinase"/>
</dbReference>
<comment type="cofactor">
    <cofactor evidence="12">
        <name>Mg(2+)</name>
        <dbReference type="ChEBI" id="CHEBI:18420"/>
    </cofactor>
    <text evidence="12">Requires a divalent cation, most likely magnesium in vivo, as an electrophilic catalyst to aid phosphoryl group transfer. It is the chelate of the metal and the nucleotide that is the actual substrate.</text>
</comment>
<dbReference type="GO" id="GO:0046872">
    <property type="term" value="F:metal ion binding"/>
    <property type="evidence" value="ECO:0007669"/>
    <property type="project" value="UniProtKB-KW"/>
</dbReference>
<evidence type="ECO:0000256" key="2">
    <source>
        <dbReference type="ARBA" id="ARBA00012035"/>
    </source>
</evidence>
<dbReference type="RefSeq" id="WP_048929141.1">
    <property type="nucleotide sequence ID" value="NZ_KQ235875.1"/>
</dbReference>
<feature type="binding site" evidence="12">
    <location>
        <begin position="12"/>
        <end position="14"/>
    </location>
    <ligand>
        <name>substrate</name>
    </ligand>
</feature>
<comment type="pathway">
    <text evidence="12">Carbohydrate metabolism; D-ribose degradation; D-ribose 5-phosphate from beta-D-ribopyranose: step 2/2.</text>
</comment>
<comment type="activity regulation">
    <text evidence="12">Activated by a monovalent cation that binds near, but not in, the active site. The most likely occupant of the site in vivo is potassium. Ion binding induces a conformational change that may alter substrate affinity.</text>
</comment>
<accession>A0A0J9BDP2</accession>
<comment type="similarity">
    <text evidence="12">Belongs to the carbohydrate kinase PfkB family. Ribokinase subfamily.</text>
</comment>
<feature type="binding site" evidence="12">
    <location>
        <position position="285"/>
    </location>
    <ligand>
        <name>K(+)</name>
        <dbReference type="ChEBI" id="CHEBI:29103"/>
    </ligand>
</feature>
<dbReference type="PROSITE" id="PS00583">
    <property type="entry name" value="PFKB_KINASES_1"/>
    <property type="match status" value="1"/>
</dbReference>
<feature type="binding site" evidence="12">
    <location>
        <position position="287"/>
    </location>
    <ligand>
        <name>K(+)</name>
        <dbReference type="ChEBI" id="CHEBI:29103"/>
    </ligand>
</feature>
<evidence type="ECO:0000256" key="5">
    <source>
        <dbReference type="ARBA" id="ARBA00022723"/>
    </source>
</evidence>
<dbReference type="CDD" id="cd01174">
    <property type="entry name" value="ribokinase"/>
    <property type="match status" value="1"/>
</dbReference>
<sequence>MEGKAVVIGSLNYDIILKTDRMPYKGETHQAKSAEFCCGGKGGNQAVQCARLGIKTYMAGNVGMDVNGLKLLEGLQKYGVDTEFVKRRNGSSGMGVVHTLPDGSVYASITRGANYSMGTEDIDGIRCLLDEHTVVILQMEIPEEVIRYAIETAAKAGCTILFNMAPAAKIHKRYMKLCGYLIMNEVEAEFYTGEAIDSVEKAEEALKRFAGEMGNVCIFTLGSLGAVACKGERLCYKGSYPVAAVETTGAGDSFVGGLAYGILNHMELEDMLDLATCCSALTVQDTGAQDSMPDIGQVLDFRNKWLK</sequence>